<accession>A0A2Z6MAQ2</accession>
<keyword evidence="3" id="KW-1185">Reference proteome</keyword>
<dbReference type="SMART" id="SM00256">
    <property type="entry name" value="FBOX"/>
    <property type="match status" value="1"/>
</dbReference>
<dbReference type="PANTHER" id="PTHR31672:SF13">
    <property type="entry name" value="F-BOX PROTEIN CPR30-LIKE"/>
    <property type="match status" value="1"/>
</dbReference>
<dbReference type="AlphaFoldDB" id="A0A2Z6MAQ2"/>
<name>A0A2Z6MAQ2_TRISU</name>
<organism evidence="2 3">
    <name type="scientific">Trifolium subterraneum</name>
    <name type="common">Subterranean clover</name>
    <dbReference type="NCBI Taxonomy" id="3900"/>
    <lineage>
        <taxon>Eukaryota</taxon>
        <taxon>Viridiplantae</taxon>
        <taxon>Streptophyta</taxon>
        <taxon>Embryophyta</taxon>
        <taxon>Tracheophyta</taxon>
        <taxon>Spermatophyta</taxon>
        <taxon>Magnoliopsida</taxon>
        <taxon>eudicotyledons</taxon>
        <taxon>Gunneridae</taxon>
        <taxon>Pentapetalae</taxon>
        <taxon>rosids</taxon>
        <taxon>fabids</taxon>
        <taxon>Fabales</taxon>
        <taxon>Fabaceae</taxon>
        <taxon>Papilionoideae</taxon>
        <taxon>50 kb inversion clade</taxon>
        <taxon>NPAAA clade</taxon>
        <taxon>Hologalegina</taxon>
        <taxon>IRL clade</taxon>
        <taxon>Trifolieae</taxon>
        <taxon>Trifolium</taxon>
    </lineage>
</organism>
<dbReference type="Pfam" id="PF08268">
    <property type="entry name" value="FBA_3"/>
    <property type="match status" value="1"/>
</dbReference>
<dbReference type="InterPro" id="IPR050796">
    <property type="entry name" value="SCF_F-box_component"/>
</dbReference>
<dbReference type="NCBIfam" id="TIGR01640">
    <property type="entry name" value="F_box_assoc_1"/>
    <property type="match status" value="1"/>
</dbReference>
<feature type="domain" description="F-box" evidence="1">
    <location>
        <begin position="14"/>
        <end position="60"/>
    </location>
</feature>
<dbReference type="InterPro" id="IPR017451">
    <property type="entry name" value="F-box-assoc_interact_dom"/>
</dbReference>
<proteinExistence type="predicted"/>
<dbReference type="InterPro" id="IPR036047">
    <property type="entry name" value="F-box-like_dom_sf"/>
</dbReference>
<dbReference type="EMBL" id="DF973401">
    <property type="protein sequence ID" value="GAU29626.1"/>
    <property type="molecule type" value="Genomic_DNA"/>
</dbReference>
<evidence type="ECO:0000313" key="2">
    <source>
        <dbReference type="EMBL" id="GAU29626.1"/>
    </source>
</evidence>
<dbReference type="OrthoDB" id="1432367at2759"/>
<dbReference type="SUPFAM" id="SSF81383">
    <property type="entry name" value="F-box domain"/>
    <property type="match status" value="1"/>
</dbReference>
<dbReference type="InterPro" id="IPR001810">
    <property type="entry name" value="F-box_dom"/>
</dbReference>
<dbReference type="Pfam" id="PF00646">
    <property type="entry name" value="F-box"/>
    <property type="match status" value="1"/>
</dbReference>
<dbReference type="Proteomes" id="UP000242715">
    <property type="component" value="Unassembled WGS sequence"/>
</dbReference>
<dbReference type="InterPro" id="IPR013187">
    <property type="entry name" value="F-box-assoc_dom_typ3"/>
</dbReference>
<dbReference type="CDD" id="cd22157">
    <property type="entry name" value="F-box_AtFBW1-like"/>
    <property type="match status" value="1"/>
</dbReference>
<dbReference type="PROSITE" id="PS50181">
    <property type="entry name" value="FBOX"/>
    <property type="match status" value="1"/>
</dbReference>
<evidence type="ECO:0000313" key="3">
    <source>
        <dbReference type="Proteomes" id="UP000242715"/>
    </source>
</evidence>
<reference evidence="3" key="1">
    <citation type="journal article" date="2017" name="Front. Plant Sci.">
        <title>Climate Clever Clovers: New Paradigm to Reduce the Environmental Footprint of Ruminants by Breeding Low Methanogenic Forages Utilizing Haplotype Variation.</title>
        <authorList>
            <person name="Kaur P."/>
            <person name="Appels R."/>
            <person name="Bayer P.E."/>
            <person name="Keeble-Gagnere G."/>
            <person name="Wang J."/>
            <person name="Hirakawa H."/>
            <person name="Shirasawa K."/>
            <person name="Vercoe P."/>
            <person name="Stefanova K."/>
            <person name="Durmic Z."/>
            <person name="Nichols P."/>
            <person name="Revell C."/>
            <person name="Isobe S.N."/>
            <person name="Edwards D."/>
            <person name="Erskine W."/>
        </authorList>
    </citation>
    <scope>NUCLEOTIDE SEQUENCE [LARGE SCALE GENOMIC DNA]</scope>
    <source>
        <strain evidence="3">cv. Daliak</strain>
    </source>
</reference>
<dbReference type="PANTHER" id="PTHR31672">
    <property type="entry name" value="BNACNNG10540D PROTEIN"/>
    <property type="match status" value="1"/>
</dbReference>
<protein>
    <recommendedName>
        <fullName evidence="1">F-box domain-containing protein</fullName>
    </recommendedName>
</protein>
<gene>
    <name evidence="2" type="ORF">TSUD_164760</name>
</gene>
<evidence type="ECO:0000259" key="1">
    <source>
        <dbReference type="PROSITE" id="PS50181"/>
    </source>
</evidence>
<dbReference type="Gene3D" id="1.20.1280.50">
    <property type="match status" value="1"/>
</dbReference>
<sequence length="356" mass="40541">MISNKTIRTLTSSPPSFPTLPFDLIPKILSRLPVKLLLQFQCVCKSWNSLISDPKFAKKHLSLSNTTYSLHCLRSSYSFDSVLTNVTAINVARPQFPSNDRVYFVGSYNGILCVVDRCIDLFLVHLWNPSIGKVKELPPLVEPQNCCHRRSIYGFGYDPVSDNYKVVVVLPVFDFINGRIYYKNNVKIHTLGTDSWKNISVFPFAGIPIQQSGQYVSGTINWLACIGRNCRCFIASLDLGDESYQECSLPDCGKIDALSVYRDCLCLICGEDVWTMKEYGNKESWIKLFTISNMRNSLASSHPYIKAKYVFEDDQVLFKCWSHTYISYDFRNGTSKLIEFEDNLEVCVESLISPCF</sequence>